<sequence>MYTLIQEMNAKWHKLNRDIESGQRRATRAATMIDIPILDEFTRASYGNLTVDGNGMLSAMWLDSATVAESRDDDVLAAIVHAIGSSMTAQIDSSISEYEV</sequence>
<keyword evidence="2" id="KW-1185">Reference proteome</keyword>
<dbReference type="RefSeq" id="WP_378603365.1">
    <property type="nucleotide sequence ID" value="NZ_JBHSQN010000005.1"/>
</dbReference>
<evidence type="ECO:0008006" key="3">
    <source>
        <dbReference type="Google" id="ProtNLM"/>
    </source>
</evidence>
<gene>
    <name evidence="1" type="ORF">ACFP3H_10735</name>
</gene>
<name>A0ABW1JRM2_9NOCA</name>
<comment type="caution">
    <text evidence="1">The sequence shown here is derived from an EMBL/GenBank/DDBJ whole genome shotgun (WGS) entry which is preliminary data.</text>
</comment>
<evidence type="ECO:0000313" key="2">
    <source>
        <dbReference type="Proteomes" id="UP001596223"/>
    </source>
</evidence>
<dbReference type="Proteomes" id="UP001596223">
    <property type="component" value="Unassembled WGS sequence"/>
</dbReference>
<protein>
    <recommendedName>
        <fullName evidence="3">YbaB/EbfC family DNA-binding protein</fullName>
    </recommendedName>
</protein>
<dbReference type="EMBL" id="JBHSQN010000005">
    <property type="protein sequence ID" value="MFC6011527.1"/>
    <property type="molecule type" value="Genomic_DNA"/>
</dbReference>
<organism evidence="1 2">
    <name type="scientific">Nocardia lasii</name>
    <dbReference type="NCBI Taxonomy" id="1616107"/>
    <lineage>
        <taxon>Bacteria</taxon>
        <taxon>Bacillati</taxon>
        <taxon>Actinomycetota</taxon>
        <taxon>Actinomycetes</taxon>
        <taxon>Mycobacteriales</taxon>
        <taxon>Nocardiaceae</taxon>
        <taxon>Nocardia</taxon>
    </lineage>
</organism>
<reference evidence="2" key="1">
    <citation type="journal article" date="2019" name="Int. J. Syst. Evol. Microbiol.">
        <title>The Global Catalogue of Microorganisms (GCM) 10K type strain sequencing project: providing services to taxonomists for standard genome sequencing and annotation.</title>
        <authorList>
            <consortium name="The Broad Institute Genomics Platform"/>
            <consortium name="The Broad Institute Genome Sequencing Center for Infectious Disease"/>
            <person name="Wu L."/>
            <person name="Ma J."/>
        </authorList>
    </citation>
    <scope>NUCLEOTIDE SEQUENCE [LARGE SCALE GENOMIC DNA]</scope>
    <source>
        <strain evidence="2">CCUG 36956</strain>
    </source>
</reference>
<evidence type="ECO:0000313" key="1">
    <source>
        <dbReference type="EMBL" id="MFC6011527.1"/>
    </source>
</evidence>
<accession>A0ABW1JRM2</accession>
<proteinExistence type="predicted"/>